<feature type="compositionally biased region" description="Basic residues" evidence="1">
    <location>
        <begin position="76"/>
        <end position="88"/>
    </location>
</feature>
<protein>
    <submittedName>
        <fullName evidence="2">Uncharacterized protein</fullName>
    </submittedName>
</protein>
<feature type="compositionally biased region" description="Basic residues" evidence="1">
    <location>
        <begin position="44"/>
        <end position="55"/>
    </location>
</feature>
<name>A0AAD7DBY4_MYCRO</name>
<gene>
    <name evidence="2" type="ORF">B0H17DRAFT_1136041</name>
</gene>
<sequence length="204" mass="22182">MEPPSDEEDFSDSIAASVRTTRSTTGKRKSDVTSDNSDADVRAPTRKKPGPKPKPKTVDPTSDADHSESEIEPKPAKKKPGLKPKSKPKGQVPKVKNRKVRVDSGGHLRIGGGDDMPELSSHVSAQFVQKSESYEEIGREDQNLPKRVIFLFAPSVLQTAVIKGSRVQSAANIFMVLIIYIAVTGFIRDGADCAALMVGWERCP</sequence>
<feature type="compositionally biased region" description="Acidic residues" evidence="1">
    <location>
        <begin position="1"/>
        <end position="11"/>
    </location>
</feature>
<reference evidence="2" key="1">
    <citation type="submission" date="2023-03" db="EMBL/GenBank/DDBJ databases">
        <title>Massive genome expansion in bonnet fungi (Mycena s.s.) driven by repeated elements and novel gene families across ecological guilds.</title>
        <authorList>
            <consortium name="Lawrence Berkeley National Laboratory"/>
            <person name="Harder C.B."/>
            <person name="Miyauchi S."/>
            <person name="Viragh M."/>
            <person name="Kuo A."/>
            <person name="Thoen E."/>
            <person name="Andreopoulos B."/>
            <person name="Lu D."/>
            <person name="Skrede I."/>
            <person name="Drula E."/>
            <person name="Henrissat B."/>
            <person name="Morin E."/>
            <person name="Kohler A."/>
            <person name="Barry K."/>
            <person name="LaButti K."/>
            <person name="Morin E."/>
            <person name="Salamov A."/>
            <person name="Lipzen A."/>
            <person name="Mereny Z."/>
            <person name="Hegedus B."/>
            <person name="Baldrian P."/>
            <person name="Stursova M."/>
            <person name="Weitz H."/>
            <person name="Taylor A."/>
            <person name="Grigoriev I.V."/>
            <person name="Nagy L.G."/>
            <person name="Martin F."/>
            <person name="Kauserud H."/>
        </authorList>
    </citation>
    <scope>NUCLEOTIDE SEQUENCE</scope>
    <source>
        <strain evidence="2">CBHHK067</strain>
    </source>
</reference>
<keyword evidence="3" id="KW-1185">Reference proteome</keyword>
<comment type="caution">
    <text evidence="2">The sequence shown here is derived from an EMBL/GenBank/DDBJ whole genome shotgun (WGS) entry which is preliminary data.</text>
</comment>
<dbReference type="EMBL" id="JARKIE010000084">
    <property type="protein sequence ID" value="KAJ7687876.1"/>
    <property type="molecule type" value="Genomic_DNA"/>
</dbReference>
<evidence type="ECO:0000313" key="2">
    <source>
        <dbReference type="EMBL" id="KAJ7687876.1"/>
    </source>
</evidence>
<dbReference type="Proteomes" id="UP001221757">
    <property type="component" value="Unassembled WGS sequence"/>
</dbReference>
<evidence type="ECO:0000256" key="1">
    <source>
        <dbReference type="SAM" id="MobiDB-lite"/>
    </source>
</evidence>
<proteinExistence type="predicted"/>
<dbReference type="AlphaFoldDB" id="A0AAD7DBY4"/>
<feature type="compositionally biased region" description="Basic and acidic residues" evidence="1">
    <location>
        <begin position="63"/>
        <end position="75"/>
    </location>
</feature>
<evidence type="ECO:0000313" key="3">
    <source>
        <dbReference type="Proteomes" id="UP001221757"/>
    </source>
</evidence>
<organism evidence="2 3">
    <name type="scientific">Mycena rosella</name>
    <name type="common">Pink bonnet</name>
    <name type="synonym">Agaricus rosellus</name>
    <dbReference type="NCBI Taxonomy" id="1033263"/>
    <lineage>
        <taxon>Eukaryota</taxon>
        <taxon>Fungi</taxon>
        <taxon>Dikarya</taxon>
        <taxon>Basidiomycota</taxon>
        <taxon>Agaricomycotina</taxon>
        <taxon>Agaricomycetes</taxon>
        <taxon>Agaricomycetidae</taxon>
        <taxon>Agaricales</taxon>
        <taxon>Marasmiineae</taxon>
        <taxon>Mycenaceae</taxon>
        <taxon>Mycena</taxon>
    </lineage>
</organism>
<feature type="region of interest" description="Disordered" evidence="1">
    <location>
        <begin position="1"/>
        <end position="116"/>
    </location>
</feature>
<accession>A0AAD7DBY4</accession>